<sequence>MKLLNLSVNERRLIELITADKPVARVDLARRSGMTGAAVTRLVARLSDLELLTEKADRAGAQGQPRRLLSLRTDRFVSAGITFTAFFMKIVVVNLAGKTRASRLVDIKTSNAKSIAQAAKLAVEAMLTEIGASKRHLLGIGCAVPANFATMSQMAKVSPIFVALDSGEAENAFQTIFEAPVAFESNGTAAALGEYVFSERGNRPDPMYLIHIGDDVEGGFVINGRPYRGANGNACQPGVLYSIDGPRPSGEDLLGCLGKAGYRIADFAELGNMPEEAQSVAAAWTERAGRQLRQTVRMVTAMFDPALIIVGGKLPDDITRGLVAAITNKSVPGSSIGVGDAPIEVSCLGARGEAVGAAATAFFDALFSGAVADNASPYLNGRRSKSTNDASNGR</sequence>
<dbReference type="Pfam" id="PF00480">
    <property type="entry name" value="ROK"/>
    <property type="match status" value="1"/>
</dbReference>
<proteinExistence type="predicted"/>
<organism evidence="1 2">
    <name type="scientific">Aminobacter carboxidus</name>
    <dbReference type="NCBI Taxonomy" id="376165"/>
    <lineage>
        <taxon>Bacteria</taxon>
        <taxon>Pseudomonadati</taxon>
        <taxon>Pseudomonadota</taxon>
        <taxon>Alphaproteobacteria</taxon>
        <taxon>Hyphomicrobiales</taxon>
        <taxon>Phyllobacteriaceae</taxon>
        <taxon>Aminobacter</taxon>
    </lineage>
</organism>
<reference evidence="1 2" key="1">
    <citation type="submission" date="2020-09" db="EMBL/GenBank/DDBJ databases">
        <title>Draft Genome Sequence of Aminobacter carboxidus type strain DSM 1086, a soil Gram-negative carboxydobacterium.</title>
        <authorList>
            <person name="Turrini P."/>
            <person name="Tescari M."/>
            <person name="Artuso I."/>
            <person name="Lugli G.A."/>
            <person name="Frangipani E."/>
            <person name="Ventura M."/>
            <person name="Visca P."/>
        </authorList>
    </citation>
    <scope>NUCLEOTIDE SEQUENCE [LARGE SCALE GENOMIC DNA]</scope>
    <source>
        <strain evidence="1 2">DSM 1086</strain>
    </source>
</reference>
<dbReference type="InterPro" id="IPR043129">
    <property type="entry name" value="ATPase_NBD"/>
</dbReference>
<dbReference type="PANTHER" id="PTHR18964">
    <property type="entry name" value="ROK (REPRESSOR, ORF, KINASE) FAMILY"/>
    <property type="match status" value="1"/>
</dbReference>
<dbReference type="Gene3D" id="1.10.10.10">
    <property type="entry name" value="Winged helix-like DNA-binding domain superfamily/Winged helix DNA-binding domain"/>
    <property type="match status" value="1"/>
</dbReference>
<dbReference type="PANTHER" id="PTHR18964:SF173">
    <property type="entry name" value="GLUCOKINASE"/>
    <property type="match status" value="1"/>
</dbReference>
<evidence type="ECO:0000313" key="2">
    <source>
        <dbReference type="Proteomes" id="UP000598227"/>
    </source>
</evidence>
<gene>
    <name evidence="1" type="ORF">IHE39_00565</name>
</gene>
<dbReference type="EMBL" id="JACZEP010000001">
    <property type="protein sequence ID" value="MBE1202778.1"/>
    <property type="molecule type" value="Genomic_DNA"/>
</dbReference>
<keyword evidence="2" id="KW-1185">Reference proteome</keyword>
<dbReference type="SUPFAM" id="SSF46785">
    <property type="entry name" value="Winged helix' DNA-binding domain"/>
    <property type="match status" value="1"/>
</dbReference>
<name>A0ABR9GGK2_9HYPH</name>
<dbReference type="SUPFAM" id="SSF53067">
    <property type="entry name" value="Actin-like ATPase domain"/>
    <property type="match status" value="1"/>
</dbReference>
<dbReference type="Gene3D" id="3.30.420.40">
    <property type="match status" value="2"/>
</dbReference>
<dbReference type="InterPro" id="IPR036390">
    <property type="entry name" value="WH_DNA-bd_sf"/>
</dbReference>
<accession>A0ABR9GGK2</accession>
<dbReference type="RefSeq" id="WP_192565156.1">
    <property type="nucleotide sequence ID" value="NZ_JACZEP010000001.1"/>
</dbReference>
<protein>
    <submittedName>
        <fullName evidence="1">ROK family transcriptional regulator</fullName>
    </submittedName>
</protein>
<comment type="caution">
    <text evidence="1">The sequence shown here is derived from an EMBL/GenBank/DDBJ whole genome shotgun (WGS) entry which is preliminary data.</text>
</comment>
<dbReference type="Proteomes" id="UP000598227">
    <property type="component" value="Unassembled WGS sequence"/>
</dbReference>
<dbReference type="InterPro" id="IPR036388">
    <property type="entry name" value="WH-like_DNA-bd_sf"/>
</dbReference>
<dbReference type="InterPro" id="IPR000600">
    <property type="entry name" value="ROK"/>
</dbReference>
<evidence type="ECO:0000313" key="1">
    <source>
        <dbReference type="EMBL" id="MBE1202778.1"/>
    </source>
</evidence>